<dbReference type="Proteomes" id="UP000243376">
    <property type="component" value="Unassembled WGS sequence"/>
</dbReference>
<comment type="caution">
    <text evidence="1">The sequence shown here is derived from an EMBL/GenBank/DDBJ whole genome shotgun (WGS) entry which is preliminary data.</text>
</comment>
<protein>
    <submittedName>
        <fullName evidence="1">Glycosyl transferase family 1</fullName>
    </submittedName>
</protein>
<organism evidence="1 2">
    <name type="scientific">Chloroflexus aggregans</name>
    <dbReference type="NCBI Taxonomy" id="152260"/>
    <lineage>
        <taxon>Bacteria</taxon>
        <taxon>Bacillati</taxon>
        <taxon>Chloroflexota</taxon>
        <taxon>Chloroflexia</taxon>
        <taxon>Chloroflexales</taxon>
        <taxon>Chloroflexineae</taxon>
        <taxon>Chloroflexaceae</taxon>
        <taxon>Chloroflexus</taxon>
    </lineage>
</organism>
<feature type="non-terminal residue" evidence="1">
    <location>
        <position position="50"/>
    </location>
</feature>
<gene>
    <name evidence="1" type="ORF">C0184_11985</name>
</gene>
<dbReference type="GO" id="GO:0016740">
    <property type="term" value="F:transferase activity"/>
    <property type="evidence" value="ECO:0007669"/>
    <property type="project" value="UniProtKB-KW"/>
</dbReference>
<dbReference type="AlphaFoldDB" id="A0A2J6X0R1"/>
<keyword evidence="1" id="KW-0808">Transferase</keyword>
<dbReference type="EMBL" id="PNIQ01000800">
    <property type="protein sequence ID" value="PMP77387.1"/>
    <property type="molecule type" value="Genomic_DNA"/>
</dbReference>
<name>A0A2J6X0R1_9CHLR</name>
<proteinExistence type="predicted"/>
<evidence type="ECO:0000313" key="1">
    <source>
        <dbReference type="EMBL" id="PMP77387.1"/>
    </source>
</evidence>
<evidence type="ECO:0000313" key="2">
    <source>
        <dbReference type="Proteomes" id="UP000243376"/>
    </source>
</evidence>
<sequence length="50" mass="5477">MTHLVWHSTFASPTGYSSSSRAIVAALNEIGLAVRPLYLFDADYAEQVYG</sequence>
<reference evidence="1 2" key="1">
    <citation type="submission" date="2018-01" db="EMBL/GenBank/DDBJ databases">
        <title>Metagenomic assembled genomes from two thermal pools in the Uzon Caldera, Kamchatka, Russia.</title>
        <authorList>
            <person name="Wilkins L."/>
            <person name="Ettinger C."/>
        </authorList>
    </citation>
    <scope>NUCLEOTIDE SEQUENCE [LARGE SCALE GENOMIC DNA]</scope>
    <source>
        <strain evidence="1">ZAV-02</strain>
    </source>
</reference>
<accession>A0A2J6X0R1</accession>